<comment type="caution">
    <text evidence="4">The sequence shown here is derived from an EMBL/GenBank/DDBJ whole genome shotgun (WGS) entry which is preliminary data.</text>
</comment>
<dbReference type="RefSeq" id="WP_119670005.1">
    <property type="nucleotide sequence ID" value="NZ_QXED01000007.1"/>
</dbReference>
<evidence type="ECO:0000313" key="5">
    <source>
        <dbReference type="Proteomes" id="UP000283523"/>
    </source>
</evidence>
<proteinExistence type="inferred from homology"/>
<dbReference type="PRINTS" id="PR00127">
    <property type="entry name" value="CLPPROTEASEP"/>
</dbReference>
<protein>
    <recommendedName>
        <fullName evidence="2">ATP-dependent Clp protease proteolytic subunit</fullName>
    </recommendedName>
</protein>
<dbReference type="InterPro" id="IPR023562">
    <property type="entry name" value="ClpP/TepA"/>
</dbReference>
<organism evidence="4 5">
    <name type="scientific">Fibrisoma montanum</name>
    <dbReference type="NCBI Taxonomy" id="2305895"/>
    <lineage>
        <taxon>Bacteria</taxon>
        <taxon>Pseudomonadati</taxon>
        <taxon>Bacteroidota</taxon>
        <taxon>Cytophagia</taxon>
        <taxon>Cytophagales</taxon>
        <taxon>Spirosomataceae</taxon>
        <taxon>Fibrisoma</taxon>
    </lineage>
</organism>
<feature type="region of interest" description="Disordered" evidence="3">
    <location>
        <begin position="362"/>
        <end position="412"/>
    </location>
</feature>
<dbReference type="OrthoDB" id="883430at2"/>
<dbReference type="Proteomes" id="UP000283523">
    <property type="component" value="Unassembled WGS sequence"/>
</dbReference>
<keyword evidence="4" id="KW-0645">Protease</keyword>
<accession>A0A418M2E0</accession>
<feature type="compositionally biased region" description="Low complexity" evidence="3">
    <location>
        <begin position="396"/>
        <end position="412"/>
    </location>
</feature>
<keyword evidence="4" id="KW-0378">Hydrolase</keyword>
<dbReference type="GO" id="GO:0051117">
    <property type="term" value="F:ATPase binding"/>
    <property type="evidence" value="ECO:0007669"/>
    <property type="project" value="TreeGrafter"/>
</dbReference>
<evidence type="ECO:0000256" key="1">
    <source>
        <dbReference type="ARBA" id="ARBA00007039"/>
    </source>
</evidence>
<evidence type="ECO:0000256" key="3">
    <source>
        <dbReference type="SAM" id="MobiDB-lite"/>
    </source>
</evidence>
<dbReference type="Pfam" id="PF00574">
    <property type="entry name" value="CLP_protease"/>
    <property type="match status" value="1"/>
</dbReference>
<feature type="compositionally biased region" description="Basic and acidic residues" evidence="3">
    <location>
        <begin position="366"/>
        <end position="395"/>
    </location>
</feature>
<dbReference type="EMBL" id="QXED01000007">
    <property type="protein sequence ID" value="RIV19719.1"/>
    <property type="molecule type" value="Genomic_DNA"/>
</dbReference>
<dbReference type="InterPro" id="IPR029045">
    <property type="entry name" value="ClpP/crotonase-like_dom_sf"/>
</dbReference>
<dbReference type="GO" id="GO:0004176">
    <property type="term" value="F:ATP-dependent peptidase activity"/>
    <property type="evidence" value="ECO:0007669"/>
    <property type="project" value="InterPro"/>
</dbReference>
<comment type="similarity">
    <text evidence="1 2">Belongs to the peptidase S14 family.</text>
</comment>
<dbReference type="PANTHER" id="PTHR10381:SF11">
    <property type="entry name" value="ATP-DEPENDENT CLP PROTEASE PROTEOLYTIC SUBUNIT, MITOCHONDRIAL"/>
    <property type="match status" value="1"/>
</dbReference>
<dbReference type="AlphaFoldDB" id="A0A418M2E0"/>
<evidence type="ECO:0000313" key="4">
    <source>
        <dbReference type="EMBL" id="RIV19719.1"/>
    </source>
</evidence>
<name>A0A418M2E0_9BACT</name>
<dbReference type="CDD" id="cd07016">
    <property type="entry name" value="S14_ClpP_1"/>
    <property type="match status" value="1"/>
</dbReference>
<dbReference type="SUPFAM" id="SSF52096">
    <property type="entry name" value="ClpP/crotonase"/>
    <property type="match status" value="1"/>
</dbReference>
<reference evidence="4 5" key="1">
    <citation type="submission" date="2018-08" db="EMBL/GenBank/DDBJ databases">
        <title>Fibrisoma montanum sp. nov., isolated from Danxia mountain soil.</title>
        <authorList>
            <person name="Huang Y."/>
        </authorList>
    </citation>
    <scope>NUCLEOTIDE SEQUENCE [LARGE SCALE GENOMIC DNA]</scope>
    <source>
        <strain evidence="4 5">HYT19</strain>
    </source>
</reference>
<dbReference type="InterPro" id="IPR001907">
    <property type="entry name" value="ClpP"/>
</dbReference>
<dbReference type="PANTHER" id="PTHR10381">
    <property type="entry name" value="ATP-DEPENDENT CLP PROTEASE PROTEOLYTIC SUBUNIT"/>
    <property type="match status" value="1"/>
</dbReference>
<sequence>MKVATVYVEGDIWPDDWFWFEDEKGSSLGRLRTQVTAAGEFDKLKVIINSPGGCCEEGWAMYDYITTLGKPIETVVIGQCCSMATVLFMAGTERLISKHSTFMIHLPMGGTYGNMNEIAEYLEELKAESQKFVDFYTDKTGLSDIVVSEMLAAETTMTADEAIIHGFATGIYAPVVASLKAYQPSSVKPPLFVLRAQGRPGKKPAATSTTVPVKPAATAATTPNQMSKLRKAIVGGLTSLLALAEGTDLVALDVSLKNGDTLVTNSTGEAPAVGDTVTIGGETPADGEYETADGQIIVVTAGAISDIKAAETTTEETSTDPPVASAERIKQLEEEIAQLKAQRTKDDDFRRRVAIVLKDQLSAEPPIDHENELTTDKTTEERKKTAQDKEREDMLAKQAAKYQPKAKTAAAK</sequence>
<dbReference type="Gene3D" id="3.90.226.10">
    <property type="entry name" value="2-enoyl-CoA Hydratase, Chain A, domain 1"/>
    <property type="match status" value="1"/>
</dbReference>
<evidence type="ECO:0000256" key="2">
    <source>
        <dbReference type="RuleBase" id="RU003567"/>
    </source>
</evidence>
<dbReference type="GO" id="GO:0009368">
    <property type="term" value="C:endopeptidase Clp complex"/>
    <property type="evidence" value="ECO:0007669"/>
    <property type="project" value="TreeGrafter"/>
</dbReference>
<dbReference type="GO" id="GO:0006515">
    <property type="term" value="P:protein quality control for misfolded or incompletely synthesized proteins"/>
    <property type="evidence" value="ECO:0007669"/>
    <property type="project" value="TreeGrafter"/>
</dbReference>
<dbReference type="GO" id="GO:0004252">
    <property type="term" value="F:serine-type endopeptidase activity"/>
    <property type="evidence" value="ECO:0007669"/>
    <property type="project" value="InterPro"/>
</dbReference>
<gene>
    <name evidence="4" type="ORF">DYU11_22585</name>
</gene>
<keyword evidence="5" id="KW-1185">Reference proteome</keyword>